<keyword evidence="13" id="KW-1185">Reference proteome</keyword>
<evidence type="ECO:0000256" key="2">
    <source>
        <dbReference type="ARBA" id="ARBA00006375"/>
    </source>
</evidence>
<name>A0A482WU94_LAOST</name>
<evidence type="ECO:0000256" key="8">
    <source>
        <dbReference type="ARBA" id="ARBA00023128"/>
    </source>
</evidence>
<dbReference type="PROSITE" id="PS50920">
    <property type="entry name" value="SOLCAR"/>
    <property type="match status" value="3"/>
</dbReference>
<keyword evidence="7" id="KW-1133">Transmembrane helix</keyword>
<evidence type="ECO:0000256" key="11">
    <source>
        <dbReference type="RuleBase" id="RU000488"/>
    </source>
</evidence>
<protein>
    <submittedName>
        <fullName evidence="12">Uncharacterized protein</fullName>
    </submittedName>
</protein>
<dbReference type="Pfam" id="PF00153">
    <property type="entry name" value="Mito_carr"/>
    <property type="match status" value="3"/>
</dbReference>
<evidence type="ECO:0000313" key="12">
    <source>
        <dbReference type="EMBL" id="RZF37063.1"/>
    </source>
</evidence>
<dbReference type="InterPro" id="IPR051508">
    <property type="entry name" value="Mito_Carrier_Antiporter"/>
</dbReference>
<dbReference type="SMR" id="A0A482WU94"/>
<evidence type="ECO:0000256" key="4">
    <source>
        <dbReference type="ARBA" id="ARBA00022692"/>
    </source>
</evidence>
<keyword evidence="4 10" id="KW-0812">Transmembrane</keyword>
<evidence type="ECO:0000256" key="7">
    <source>
        <dbReference type="ARBA" id="ARBA00022989"/>
    </source>
</evidence>
<evidence type="ECO:0000256" key="10">
    <source>
        <dbReference type="PROSITE-ProRule" id="PRU00282"/>
    </source>
</evidence>
<comment type="similarity">
    <text evidence="2 11">Belongs to the mitochondrial carrier (TC 2.A.29) family.</text>
</comment>
<evidence type="ECO:0000256" key="3">
    <source>
        <dbReference type="ARBA" id="ARBA00022448"/>
    </source>
</evidence>
<dbReference type="InterPro" id="IPR018108">
    <property type="entry name" value="MCP_transmembrane"/>
</dbReference>
<dbReference type="Proteomes" id="UP000291343">
    <property type="component" value="Unassembled WGS sequence"/>
</dbReference>
<keyword evidence="3 11" id="KW-0813">Transport</keyword>
<dbReference type="Gene3D" id="1.50.40.10">
    <property type="entry name" value="Mitochondrial carrier domain"/>
    <property type="match status" value="1"/>
</dbReference>
<dbReference type="EMBL" id="QKKF02025379">
    <property type="protein sequence ID" value="RZF37063.1"/>
    <property type="molecule type" value="Genomic_DNA"/>
</dbReference>
<evidence type="ECO:0000256" key="6">
    <source>
        <dbReference type="ARBA" id="ARBA00022792"/>
    </source>
</evidence>
<feature type="repeat" description="Solcar" evidence="10">
    <location>
        <begin position="204"/>
        <end position="295"/>
    </location>
</feature>
<feature type="repeat" description="Solcar" evidence="10">
    <location>
        <begin position="1"/>
        <end position="90"/>
    </location>
</feature>
<proteinExistence type="inferred from homology"/>
<dbReference type="PANTHER" id="PTHR45928">
    <property type="entry name" value="RE38146P"/>
    <property type="match status" value="1"/>
</dbReference>
<evidence type="ECO:0000256" key="9">
    <source>
        <dbReference type="ARBA" id="ARBA00023136"/>
    </source>
</evidence>
<feature type="repeat" description="Solcar" evidence="10">
    <location>
        <begin position="100"/>
        <end position="193"/>
    </location>
</feature>
<evidence type="ECO:0000256" key="5">
    <source>
        <dbReference type="ARBA" id="ARBA00022737"/>
    </source>
</evidence>
<organism evidence="12 13">
    <name type="scientific">Laodelphax striatellus</name>
    <name type="common">Small brown planthopper</name>
    <name type="synonym">Delphax striatella</name>
    <dbReference type="NCBI Taxonomy" id="195883"/>
    <lineage>
        <taxon>Eukaryota</taxon>
        <taxon>Metazoa</taxon>
        <taxon>Ecdysozoa</taxon>
        <taxon>Arthropoda</taxon>
        <taxon>Hexapoda</taxon>
        <taxon>Insecta</taxon>
        <taxon>Pterygota</taxon>
        <taxon>Neoptera</taxon>
        <taxon>Paraneoptera</taxon>
        <taxon>Hemiptera</taxon>
        <taxon>Auchenorrhyncha</taxon>
        <taxon>Fulgoroidea</taxon>
        <taxon>Delphacidae</taxon>
        <taxon>Criomorphinae</taxon>
        <taxon>Laodelphax</taxon>
    </lineage>
</organism>
<keyword evidence="6" id="KW-0999">Mitochondrion inner membrane</keyword>
<comment type="subcellular location">
    <subcellularLocation>
        <location evidence="1">Mitochondrion inner membrane</location>
        <topology evidence="1">Multi-pass membrane protein</topology>
    </subcellularLocation>
</comment>
<dbReference type="SUPFAM" id="SSF103506">
    <property type="entry name" value="Mitochondrial carrier"/>
    <property type="match status" value="1"/>
</dbReference>
<reference evidence="12 13" key="1">
    <citation type="journal article" date="2017" name="Gigascience">
        <title>Genome sequence of the small brown planthopper, Laodelphax striatellus.</title>
        <authorList>
            <person name="Zhu J."/>
            <person name="Jiang F."/>
            <person name="Wang X."/>
            <person name="Yang P."/>
            <person name="Bao Y."/>
            <person name="Zhao W."/>
            <person name="Wang W."/>
            <person name="Lu H."/>
            <person name="Wang Q."/>
            <person name="Cui N."/>
            <person name="Li J."/>
            <person name="Chen X."/>
            <person name="Luo L."/>
            <person name="Yu J."/>
            <person name="Kang L."/>
            <person name="Cui F."/>
        </authorList>
    </citation>
    <scope>NUCLEOTIDE SEQUENCE [LARGE SCALE GENOMIC DNA]</scope>
    <source>
        <strain evidence="12">Lst14</strain>
    </source>
</reference>
<dbReference type="FunCoup" id="A0A482WU94">
    <property type="interactions" value="52"/>
</dbReference>
<keyword evidence="8" id="KW-0496">Mitochondrion</keyword>
<sequence>MEFVTGALAAIGAGIITNPLDVVKVRFQLQGELKGKGTHKIHYKNFFHAFYVIGRSEGITALQKGLGPGLVFQVLLNGTRLGVYEMAEKRKLNLNSDGSVSLLNTICIGSVAGVLGAYAGSPMYLVKIQLQSQAAASIAVGYQHQHLGTLEALANIRKQYGVVGLWRGVSGACVRLAVGSCSQLSGFYLTKEQLEKHKLLSSEKSLLNTIVASAVGGTLTAFTMNPFDVISTRLYNQGVDKDGRGLLYKNYFDCATKVAKIEGFRGLYKGVVPQFSRIGPHSVLCLVFWDILKDFFKDYRVT</sequence>
<dbReference type="PANTHER" id="PTHR45928:SF1">
    <property type="entry name" value="RE38146P"/>
    <property type="match status" value="1"/>
</dbReference>
<accession>A0A482WU94</accession>
<dbReference type="InterPro" id="IPR023395">
    <property type="entry name" value="MCP_dom_sf"/>
</dbReference>
<dbReference type="InParanoid" id="A0A482WU94"/>
<gene>
    <name evidence="12" type="ORF">LSTR_LSTR012406</name>
</gene>
<evidence type="ECO:0000256" key="1">
    <source>
        <dbReference type="ARBA" id="ARBA00004448"/>
    </source>
</evidence>
<dbReference type="GO" id="GO:0005743">
    <property type="term" value="C:mitochondrial inner membrane"/>
    <property type="evidence" value="ECO:0007669"/>
    <property type="project" value="UniProtKB-SubCell"/>
</dbReference>
<keyword evidence="5" id="KW-0677">Repeat</keyword>
<dbReference type="OrthoDB" id="6703404at2759"/>
<evidence type="ECO:0000313" key="13">
    <source>
        <dbReference type="Proteomes" id="UP000291343"/>
    </source>
</evidence>
<dbReference type="AlphaFoldDB" id="A0A482WU94"/>
<dbReference type="STRING" id="195883.A0A482WU94"/>
<keyword evidence="9 10" id="KW-0472">Membrane</keyword>
<comment type="caution">
    <text evidence="12">The sequence shown here is derived from an EMBL/GenBank/DDBJ whole genome shotgun (WGS) entry which is preliminary data.</text>
</comment>